<gene>
    <name evidence="2" type="ORF">F960_00939</name>
</gene>
<dbReference type="EMBL" id="APPN01000051">
    <property type="protein sequence ID" value="ENV34968.1"/>
    <property type="molecule type" value="Genomic_DNA"/>
</dbReference>
<dbReference type="HOGENOM" id="CLU_1830770_0_0_6"/>
<dbReference type="Proteomes" id="UP000013117">
    <property type="component" value="Unassembled WGS sequence"/>
</dbReference>
<feature type="transmembrane region" description="Helical" evidence="1">
    <location>
        <begin position="118"/>
        <end position="135"/>
    </location>
</feature>
<protein>
    <submittedName>
        <fullName evidence="2">Uncharacterized protein</fullName>
    </submittedName>
</protein>
<name>N8ZT97_9GAMM</name>
<evidence type="ECO:0000313" key="2">
    <source>
        <dbReference type="EMBL" id="ENV34968.1"/>
    </source>
</evidence>
<reference evidence="2 3" key="1">
    <citation type="submission" date="2013-02" db="EMBL/GenBank/DDBJ databases">
        <title>The Genome Sequence of Acinetobacter gerneri CIP 107464.</title>
        <authorList>
            <consortium name="The Broad Institute Genome Sequencing Platform"/>
            <consortium name="The Broad Institute Genome Sequencing Center for Infectious Disease"/>
            <person name="Cerqueira G."/>
            <person name="Feldgarden M."/>
            <person name="Courvalin P."/>
            <person name="Perichon B."/>
            <person name="Grillot-Courvalin C."/>
            <person name="Clermont D."/>
            <person name="Rocha E."/>
            <person name="Yoon E.-J."/>
            <person name="Nemec A."/>
            <person name="Walker B."/>
            <person name="Young S.K."/>
            <person name="Zeng Q."/>
            <person name="Gargeya S."/>
            <person name="Fitzgerald M."/>
            <person name="Haas B."/>
            <person name="Abouelleil A."/>
            <person name="Alvarado L."/>
            <person name="Arachchi H.M."/>
            <person name="Berlin A.M."/>
            <person name="Chapman S.B."/>
            <person name="Dewar J."/>
            <person name="Goldberg J."/>
            <person name="Griggs A."/>
            <person name="Gujja S."/>
            <person name="Hansen M."/>
            <person name="Howarth C."/>
            <person name="Imamovic A."/>
            <person name="Larimer J."/>
            <person name="McCowan C."/>
            <person name="Murphy C."/>
            <person name="Neiman D."/>
            <person name="Pearson M."/>
            <person name="Priest M."/>
            <person name="Roberts A."/>
            <person name="Saif S."/>
            <person name="Shea T."/>
            <person name="Sisk P."/>
            <person name="Sykes S."/>
            <person name="Wortman J."/>
            <person name="Nusbaum C."/>
            <person name="Birren B."/>
        </authorList>
    </citation>
    <scope>NUCLEOTIDE SEQUENCE [LARGE SCALE GENOMIC DNA]</scope>
    <source>
        <strain evidence="2 3">CIP 107464</strain>
    </source>
</reference>
<sequence length="140" mass="17163">MKKMIFYCFLCSLSINFISYVFYSQYIFLLCCFLLIPLFYFGFHTVLKRKNNLHQWTQNEKTILLILSIFCIMFFIYTLYLVGNNIYEKSSYGYILKYRTTYIREATEIEYNLYMSRLSRLFSSILLLFFYTFWVKSKDI</sequence>
<keyword evidence="1" id="KW-0812">Transmembrane</keyword>
<feature type="transmembrane region" description="Helical" evidence="1">
    <location>
        <begin position="27"/>
        <end position="43"/>
    </location>
</feature>
<evidence type="ECO:0000256" key="1">
    <source>
        <dbReference type="SAM" id="Phobius"/>
    </source>
</evidence>
<keyword evidence="1" id="KW-0472">Membrane</keyword>
<feature type="transmembrane region" description="Helical" evidence="1">
    <location>
        <begin position="63"/>
        <end position="82"/>
    </location>
</feature>
<dbReference type="AlphaFoldDB" id="N8ZT97"/>
<keyword evidence="1" id="KW-1133">Transmembrane helix</keyword>
<proteinExistence type="predicted"/>
<evidence type="ECO:0000313" key="3">
    <source>
        <dbReference type="Proteomes" id="UP000013117"/>
    </source>
</evidence>
<accession>N8ZT97</accession>
<keyword evidence="3" id="KW-1185">Reference proteome</keyword>
<organism evidence="2 3">
    <name type="scientific">Acinetobacter gerneri DSM 14967 = CIP 107464 = MTCC 9824</name>
    <dbReference type="NCBI Taxonomy" id="1120926"/>
    <lineage>
        <taxon>Bacteria</taxon>
        <taxon>Pseudomonadati</taxon>
        <taxon>Pseudomonadota</taxon>
        <taxon>Gammaproteobacteria</taxon>
        <taxon>Moraxellales</taxon>
        <taxon>Moraxellaceae</taxon>
        <taxon>Acinetobacter</taxon>
    </lineage>
</organism>
<comment type="caution">
    <text evidence="2">The sequence shown here is derived from an EMBL/GenBank/DDBJ whole genome shotgun (WGS) entry which is preliminary data.</text>
</comment>